<dbReference type="PROSITE" id="PS50850">
    <property type="entry name" value="MFS"/>
    <property type="match status" value="1"/>
</dbReference>
<feature type="transmembrane region" description="Helical" evidence="5">
    <location>
        <begin position="138"/>
        <end position="162"/>
    </location>
</feature>
<gene>
    <name evidence="7" type="ORF">SAMN05216195_104313</name>
</gene>
<feature type="transmembrane region" description="Helical" evidence="5">
    <location>
        <begin position="244"/>
        <end position="265"/>
    </location>
</feature>
<keyword evidence="2 5" id="KW-0812">Transmembrane</keyword>
<feature type="transmembrane region" description="Helical" evidence="5">
    <location>
        <begin position="217"/>
        <end position="238"/>
    </location>
</feature>
<keyword evidence="8" id="KW-1185">Reference proteome</keyword>
<reference evidence="8" key="1">
    <citation type="submission" date="2016-10" db="EMBL/GenBank/DDBJ databases">
        <authorList>
            <person name="Varghese N."/>
            <person name="Submissions S."/>
        </authorList>
    </citation>
    <scope>NUCLEOTIDE SEQUENCE [LARGE SCALE GENOMIC DNA]</scope>
    <source>
        <strain evidence="8">CGMCC 4.578</strain>
    </source>
</reference>
<dbReference type="AlphaFoldDB" id="A0A1H9MBZ4"/>
<sequence>MRTYRALLALPGAAAFVTAGFVGRLPMAMRTLGCLLMVSALTGSYSLAGGVSAVFGIAMAVSGPFLARLADRHGQSRTLVWSALAHGAGVGVLVAAVVWGAPAWTYFPAAAVAGLTSIPMGSLVRARWAVVAGDRIQAAYALEAVVDEVIYILGPLLVVWLSVQLTPAAGLLGAVVLAVAGGLALAAQPRTAPRFAEARDEPRTGVIRVHGMKVLTAVYFAAGGLIGAIDVAAVKFAGEHQDPGAAGVLLALMTFASMVAGLTFGLLRWQLGLPRRLLLTAAVLACGSVPALFAGSVVTMCLAVLLLGVGISPLLVVGSALVESLVPRRGLTEGFAVVGSGVTLGMAAGSAAGGAFADLAGSAAAFGLATACGVLTVAVCAAGLRFLTPRPVPVA</sequence>
<evidence type="ECO:0000256" key="3">
    <source>
        <dbReference type="ARBA" id="ARBA00022989"/>
    </source>
</evidence>
<keyword evidence="3 5" id="KW-1133">Transmembrane helix</keyword>
<dbReference type="EMBL" id="FOFT01000004">
    <property type="protein sequence ID" value="SER21216.1"/>
    <property type="molecule type" value="Genomic_DNA"/>
</dbReference>
<feature type="transmembrane region" description="Helical" evidence="5">
    <location>
        <begin position="168"/>
        <end position="187"/>
    </location>
</feature>
<feature type="transmembrane region" description="Helical" evidence="5">
    <location>
        <begin position="106"/>
        <end position="126"/>
    </location>
</feature>
<feature type="transmembrane region" description="Helical" evidence="5">
    <location>
        <begin position="363"/>
        <end position="387"/>
    </location>
</feature>
<comment type="subcellular location">
    <subcellularLocation>
        <location evidence="1">Cell membrane</location>
        <topology evidence="1">Multi-pass membrane protein</topology>
    </subcellularLocation>
</comment>
<dbReference type="Gene3D" id="1.20.1250.20">
    <property type="entry name" value="MFS general substrate transporter like domains"/>
    <property type="match status" value="2"/>
</dbReference>
<evidence type="ECO:0000256" key="2">
    <source>
        <dbReference type="ARBA" id="ARBA00022692"/>
    </source>
</evidence>
<name>A0A1H9MBZ4_9PSEU</name>
<dbReference type="Pfam" id="PF07690">
    <property type="entry name" value="MFS_1"/>
    <property type="match status" value="1"/>
</dbReference>
<dbReference type="InterPro" id="IPR020846">
    <property type="entry name" value="MFS_dom"/>
</dbReference>
<evidence type="ECO:0000259" key="6">
    <source>
        <dbReference type="PROSITE" id="PS50850"/>
    </source>
</evidence>
<evidence type="ECO:0000256" key="4">
    <source>
        <dbReference type="ARBA" id="ARBA00023136"/>
    </source>
</evidence>
<dbReference type="Proteomes" id="UP000199028">
    <property type="component" value="Unassembled WGS sequence"/>
</dbReference>
<evidence type="ECO:0000256" key="5">
    <source>
        <dbReference type="SAM" id="Phobius"/>
    </source>
</evidence>
<accession>A0A1H9MBZ4</accession>
<dbReference type="SUPFAM" id="SSF103473">
    <property type="entry name" value="MFS general substrate transporter"/>
    <property type="match status" value="1"/>
</dbReference>
<feature type="transmembrane region" description="Helical" evidence="5">
    <location>
        <begin position="44"/>
        <end position="67"/>
    </location>
</feature>
<dbReference type="PANTHER" id="PTHR23542:SF1">
    <property type="entry name" value="MAJOR FACILITATOR SUPERFAMILY (MFS) PROFILE DOMAIN-CONTAINING PROTEIN"/>
    <property type="match status" value="1"/>
</dbReference>
<feature type="transmembrane region" description="Helical" evidence="5">
    <location>
        <begin position="79"/>
        <end position="100"/>
    </location>
</feature>
<feature type="transmembrane region" description="Helical" evidence="5">
    <location>
        <begin position="302"/>
        <end position="322"/>
    </location>
</feature>
<evidence type="ECO:0000313" key="7">
    <source>
        <dbReference type="EMBL" id="SER21216.1"/>
    </source>
</evidence>
<dbReference type="InterPro" id="IPR036259">
    <property type="entry name" value="MFS_trans_sf"/>
</dbReference>
<evidence type="ECO:0000256" key="1">
    <source>
        <dbReference type="ARBA" id="ARBA00004651"/>
    </source>
</evidence>
<dbReference type="PANTHER" id="PTHR23542">
    <property type="match status" value="1"/>
</dbReference>
<organism evidence="7 8">
    <name type="scientific">Lentzea flaviverrucosa</name>
    <dbReference type="NCBI Taxonomy" id="200379"/>
    <lineage>
        <taxon>Bacteria</taxon>
        <taxon>Bacillati</taxon>
        <taxon>Actinomycetota</taxon>
        <taxon>Actinomycetes</taxon>
        <taxon>Pseudonocardiales</taxon>
        <taxon>Pseudonocardiaceae</taxon>
        <taxon>Lentzea</taxon>
    </lineage>
</organism>
<evidence type="ECO:0000313" key="8">
    <source>
        <dbReference type="Proteomes" id="UP000199028"/>
    </source>
</evidence>
<protein>
    <submittedName>
        <fullName evidence="7">Major Facilitator Superfamily protein</fullName>
    </submittedName>
</protein>
<dbReference type="GO" id="GO:0005886">
    <property type="term" value="C:plasma membrane"/>
    <property type="evidence" value="ECO:0007669"/>
    <property type="project" value="UniProtKB-SubCell"/>
</dbReference>
<feature type="domain" description="Major facilitator superfamily (MFS) profile" evidence="6">
    <location>
        <begin position="211"/>
        <end position="395"/>
    </location>
</feature>
<dbReference type="InterPro" id="IPR011701">
    <property type="entry name" value="MFS"/>
</dbReference>
<dbReference type="RefSeq" id="WP_090065535.1">
    <property type="nucleotide sequence ID" value="NZ_FOFT01000004.1"/>
</dbReference>
<dbReference type="OrthoDB" id="9180256at2"/>
<proteinExistence type="predicted"/>
<feature type="transmembrane region" description="Helical" evidence="5">
    <location>
        <begin position="277"/>
        <end position="296"/>
    </location>
</feature>
<feature type="transmembrane region" description="Helical" evidence="5">
    <location>
        <begin position="334"/>
        <end position="357"/>
    </location>
</feature>
<dbReference type="GO" id="GO:0022857">
    <property type="term" value="F:transmembrane transporter activity"/>
    <property type="evidence" value="ECO:0007669"/>
    <property type="project" value="InterPro"/>
</dbReference>
<keyword evidence="4 5" id="KW-0472">Membrane</keyword>